<keyword evidence="3" id="KW-1185">Reference proteome</keyword>
<accession>A0A9X0R2U3</accession>
<sequence length="198" mass="21371">MPEILAWRPHAQPVQLLPYGADLFAQSYRGMPLGGLGLPLAEAGRNGIPDEAYAAALGQVMIPPAVDLGVDQSKPLSGGETCDPGYLLGWFRHGMLSDAPSPDHPALSGLTSVWQIAPVLAFIDLPATDTLQTCAAGFRKVLHRLAQGDVALDALPNWERWPHRLRRPLAWTFPRGRGPSRRRTSRASLRASPCSRGG</sequence>
<organism evidence="2 3">
    <name type="scientific">Siccirubricoccus deserti</name>
    <dbReference type="NCBI Taxonomy" id="2013562"/>
    <lineage>
        <taxon>Bacteria</taxon>
        <taxon>Pseudomonadati</taxon>
        <taxon>Pseudomonadota</taxon>
        <taxon>Alphaproteobacteria</taxon>
        <taxon>Acetobacterales</taxon>
        <taxon>Roseomonadaceae</taxon>
        <taxon>Siccirubricoccus</taxon>
    </lineage>
</organism>
<dbReference type="RefSeq" id="WP_186773276.1">
    <property type="nucleotide sequence ID" value="NZ_JACOMF010000060.1"/>
</dbReference>
<evidence type="ECO:0000313" key="2">
    <source>
        <dbReference type="EMBL" id="MBC4018526.1"/>
    </source>
</evidence>
<feature type="region of interest" description="Disordered" evidence="1">
    <location>
        <begin position="176"/>
        <end position="198"/>
    </location>
</feature>
<evidence type="ECO:0000256" key="1">
    <source>
        <dbReference type="SAM" id="MobiDB-lite"/>
    </source>
</evidence>
<protein>
    <submittedName>
        <fullName evidence="2">Uncharacterized protein</fullName>
    </submittedName>
</protein>
<gene>
    <name evidence="2" type="ORF">H7965_24955</name>
</gene>
<dbReference type="EMBL" id="JACOMF010000060">
    <property type="protein sequence ID" value="MBC4018526.1"/>
    <property type="molecule type" value="Genomic_DNA"/>
</dbReference>
<name>A0A9X0R2U3_9PROT</name>
<evidence type="ECO:0000313" key="3">
    <source>
        <dbReference type="Proteomes" id="UP000600101"/>
    </source>
</evidence>
<dbReference type="AlphaFoldDB" id="A0A9X0R2U3"/>
<reference evidence="2" key="1">
    <citation type="submission" date="2020-08" db="EMBL/GenBank/DDBJ databases">
        <authorList>
            <person name="Hu Y."/>
            <person name="Nguyen S.V."/>
            <person name="Li F."/>
            <person name="Fanning S."/>
        </authorList>
    </citation>
    <scope>NUCLEOTIDE SEQUENCE</scope>
    <source>
        <strain evidence="2">SYSU D8009</strain>
    </source>
</reference>
<dbReference type="Proteomes" id="UP000600101">
    <property type="component" value="Unassembled WGS sequence"/>
</dbReference>
<proteinExistence type="predicted"/>
<comment type="caution">
    <text evidence="2">The sequence shown here is derived from an EMBL/GenBank/DDBJ whole genome shotgun (WGS) entry which is preliminary data.</text>
</comment>